<dbReference type="PANTHER" id="PTHR43126:SF2">
    <property type="entry name" value="D-ALANYL-D-ALANINE DIPEPTIDASE"/>
    <property type="match status" value="1"/>
</dbReference>
<keyword evidence="12" id="KW-1185">Reference proteome</keyword>
<comment type="catalytic activity">
    <reaction evidence="1 9 10">
        <text>D-alanyl-D-alanine + H2O = 2 D-alanine</text>
        <dbReference type="Rhea" id="RHEA:20661"/>
        <dbReference type="ChEBI" id="CHEBI:15377"/>
        <dbReference type="ChEBI" id="CHEBI:57416"/>
        <dbReference type="ChEBI" id="CHEBI:57822"/>
        <dbReference type="EC" id="3.4.13.22"/>
    </reaction>
</comment>
<keyword evidence="2 9" id="KW-0645">Protease</keyword>
<feature type="binding site" evidence="9">
    <location>
        <position position="140"/>
    </location>
    <ligand>
        <name>Zn(2+)</name>
        <dbReference type="ChEBI" id="CHEBI:29105"/>
        <note>catalytic</note>
    </ligand>
</feature>
<keyword evidence="7 9" id="KW-0482">Metalloprotease</keyword>
<dbReference type="PIRSF" id="PIRSF026671">
    <property type="entry name" value="AA_dipeptidase"/>
    <property type="match status" value="1"/>
</dbReference>
<reference evidence="12" key="1">
    <citation type="submission" date="2017-04" db="EMBL/GenBank/DDBJ databases">
        <authorList>
            <person name="Varghese N."/>
            <person name="Submissions S."/>
        </authorList>
    </citation>
    <scope>NUCLEOTIDE SEQUENCE [LARGE SCALE GENOMIC DNA]</scope>
    <source>
        <strain evidence="12">K3S</strain>
    </source>
</reference>
<dbReference type="InterPro" id="IPR000755">
    <property type="entry name" value="A_A_dipeptidase"/>
</dbReference>
<dbReference type="GO" id="GO:0008237">
    <property type="term" value="F:metallopeptidase activity"/>
    <property type="evidence" value="ECO:0007669"/>
    <property type="project" value="UniProtKB-KW"/>
</dbReference>
<gene>
    <name evidence="11" type="ORF">SAMN06295933_2227</name>
</gene>
<protein>
    <recommendedName>
        <fullName evidence="9 10">D-alanyl-D-alanine dipeptidase</fullName>
        <shortName evidence="9 10">D-Ala-D-Ala dipeptidase</shortName>
        <ecNumber evidence="9 10">3.4.13.22</ecNumber>
    </recommendedName>
</protein>
<comment type="similarity">
    <text evidence="9 10">Belongs to the peptidase M15D family.</text>
</comment>
<feature type="site" description="Transition state stabilizer" evidence="9">
    <location>
        <position position="91"/>
    </location>
</feature>
<comment type="function">
    <text evidence="9 10">Catalyzes hydrolysis of the D-alanyl-D-alanine dipeptide.</text>
</comment>
<evidence type="ECO:0000256" key="8">
    <source>
        <dbReference type="ARBA" id="ARBA00023316"/>
    </source>
</evidence>
<dbReference type="Pfam" id="PF01427">
    <property type="entry name" value="Peptidase_M15"/>
    <property type="match status" value="1"/>
</dbReference>
<evidence type="ECO:0000313" key="11">
    <source>
        <dbReference type="EMBL" id="SMF20072.1"/>
    </source>
</evidence>
<organism evidence="11 12">
    <name type="scientific">Desulfovibrio gilichinskyi</name>
    <dbReference type="NCBI Taxonomy" id="1519643"/>
    <lineage>
        <taxon>Bacteria</taxon>
        <taxon>Pseudomonadati</taxon>
        <taxon>Thermodesulfobacteriota</taxon>
        <taxon>Desulfovibrionia</taxon>
        <taxon>Desulfovibrionales</taxon>
        <taxon>Desulfovibrionaceae</taxon>
        <taxon>Desulfovibrio</taxon>
    </lineage>
</organism>
<dbReference type="Gene3D" id="3.30.1380.10">
    <property type="match status" value="1"/>
</dbReference>
<keyword evidence="8 10" id="KW-0961">Cell wall biogenesis/degradation</keyword>
<keyword evidence="5 9" id="KW-0862">Zinc</keyword>
<name>A0A1X7DRR8_9BACT</name>
<evidence type="ECO:0000256" key="10">
    <source>
        <dbReference type="PIRNR" id="PIRNR026671"/>
    </source>
</evidence>
<accession>A0A1X7DRR8</accession>
<dbReference type="GO" id="GO:0071555">
    <property type="term" value="P:cell wall organization"/>
    <property type="evidence" value="ECO:0007669"/>
    <property type="project" value="UniProtKB-KW"/>
</dbReference>
<evidence type="ECO:0000256" key="9">
    <source>
        <dbReference type="HAMAP-Rule" id="MF_01924"/>
    </source>
</evidence>
<dbReference type="GO" id="GO:0160237">
    <property type="term" value="F:D-Ala-D-Ala dipeptidase activity"/>
    <property type="evidence" value="ECO:0007669"/>
    <property type="project" value="UniProtKB-EC"/>
</dbReference>
<dbReference type="GO" id="GO:0006508">
    <property type="term" value="P:proteolysis"/>
    <property type="evidence" value="ECO:0007669"/>
    <property type="project" value="UniProtKB-KW"/>
</dbReference>
<evidence type="ECO:0000256" key="3">
    <source>
        <dbReference type="ARBA" id="ARBA00022723"/>
    </source>
</evidence>
<dbReference type="EC" id="3.4.13.22" evidence="9 10"/>
<keyword evidence="6 9" id="KW-0224">Dipeptidase</keyword>
<evidence type="ECO:0000256" key="1">
    <source>
        <dbReference type="ARBA" id="ARBA00001362"/>
    </source>
</evidence>
<dbReference type="OrthoDB" id="9801430at2"/>
<evidence type="ECO:0000256" key="6">
    <source>
        <dbReference type="ARBA" id="ARBA00022997"/>
    </source>
</evidence>
<dbReference type="GO" id="GO:0008270">
    <property type="term" value="F:zinc ion binding"/>
    <property type="evidence" value="ECO:0007669"/>
    <property type="project" value="UniProtKB-UniRule"/>
</dbReference>
<dbReference type="HAMAP" id="MF_01924">
    <property type="entry name" value="A_A_dipeptidase"/>
    <property type="match status" value="1"/>
</dbReference>
<dbReference type="InterPro" id="IPR009045">
    <property type="entry name" value="Zn_M74/Hedgehog-like"/>
</dbReference>
<dbReference type="STRING" id="1519643.SAMN06295933_2227"/>
<keyword evidence="3 9" id="KW-0479">Metal-binding</keyword>
<feature type="binding site" evidence="9">
    <location>
        <position position="218"/>
    </location>
    <ligand>
        <name>Zn(2+)</name>
        <dbReference type="ChEBI" id="CHEBI:29105"/>
        <note>catalytic</note>
    </ligand>
</feature>
<evidence type="ECO:0000256" key="5">
    <source>
        <dbReference type="ARBA" id="ARBA00022833"/>
    </source>
</evidence>
<evidence type="ECO:0000256" key="4">
    <source>
        <dbReference type="ARBA" id="ARBA00022801"/>
    </source>
</evidence>
<feature type="binding site" evidence="9">
    <location>
        <position position="147"/>
    </location>
    <ligand>
        <name>Zn(2+)</name>
        <dbReference type="ChEBI" id="CHEBI:29105"/>
        <note>catalytic</note>
    </ligand>
</feature>
<feature type="active site" description="Proton donor/acceptor" evidence="9">
    <location>
        <position position="215"/>
    </location>
</feature>
<dbReference type="SUPFAM" id="SSF55166">
    <property type="entry name" value="Hedgehog/DD-peptidase"/>
    <property type="match status" value="1"/>
</dbReference>
<evidence type="ECO:0000256" key="7">
    <source>
        <dbReference type="ARBA" id="ARBA00023049"/>
    </source>
</evidence>
<dbReference type="EMBL" id="FWZU01000003">
    <property type="protein sequence ID" value="SMF20072.1"/>
    <property type="molecule type" value="Genomic_DNA"/>
</dbReference>
<dbReference type="Proteomes" id="UP000192906">
    <property type="component" value="Unassembled WGS sequence"/>
</dbReference>
<dbReference type="CDD" id="cd14843">
    <property type="entry name" value="D-Ala-D-Ala_dipeptidase_like"/>
    <property type="match status" value="1"/>
</dbReference>
<dbReference type="AlphaFoldDB" id="A0A1X7DRR8"/>
<proteinExistence type="inferred from homology"/>
<dbReference type="RefSeq" id="WP_085102149.1">
    <property type="nucleotide sequence ID" value="NZ_FWZU01000003.1"/>
</dbReference>
<dbReference type="PANTHER" id="PTHR43126">
    <property type="entry name" value="D-ALANYL-D-ALANINE DIPEPTIDASE"/>
    <property type="match status" value="1"/>
</dbReference>
<keyword evidence="4 9" id="KW-0378">Hydrolase</keyword>
<evidence type="ECO:0000256" key="2">
    <source>
        <dbReference type="ARBA" id="ARBA00022670"/>
    </source>
</evidence>
<comment type="cofactor">
    <cofactor evidence="9">
        <name>Zn(2+)</name>
        <dbReference type="ChEBI" id="CHEBI:29105"/>
    </cofactor>
    <text evidence="9">Binds 1 zinc ion per subunit.</text>
</comment>
<evidence type="ECO:0000313" key="12">
    <source>
        <dbReference type="Proteomes" id="UP000192906"/>
    </source>
</evidence>
<sequence length="266" mass="29848">MSYHIDSPSIPQTVNPSWEAVYSIEIRENNEKLVPLSLAENHFLVRPAYFYAGITKALPECYARDEIRKKLLKANGLLPKGLRLIILDSWRSKETQTALFNECVAALIKVHPDKDEKTINKMASEFVATPSLDPAHPSPHATGGAVDLTIATTEGEPLFFGAAFDYPGAVSNTRYFEERLERGDTLTDIELVSMNNRRLLYDVMTRAGFVNYHGEWWHFEYGTQRWAYTKKEDHALYGPKIITLNSFAAFVPSFNAGITTLVSAGG</sequence>